<protein>
    <submittedName>
        <fullName evidence="2">Uncharacterized protein</fullName>
    </submittedName>
</protein>
<accession>A0A8D9PF39</accession>
<feature type="transmembrane region" description="Helical" evidence="1">
    <location>
        <begin position="12"/>
        <end position="33"/>
    </location>
</feature>
<evidence type="ECO:0000313" key="2">
    <source>
        <dbReference type="EMBL" id="DAD56025.1"/>
    </source>
</evidence>
<name>A0A8D9PF39_9VIRU</name>
<sequence length="35" mass="4177">MKRLQDFSLKILAIFWYMSFLIYLLLSVKALAINL</sequence>
<keyword evidence="1" id="KW-0472">Membrane</keyword>
<proteinExistence type="predicted"/>
<evidence type="ECO:0000256" key="1">
    <source>
        <dbReference type="SAM" id="Phobius"/>
    </source>
</evidence>
<keyword evidence="1" id="KW-0812">Transmembrane</keyword>
<organism evidence="2">
    <name type="scientific">Bacteriophage sp</name>
    <dbReference type="NCBI Taxonomy" id="38018"/>
    <lineage>
        <taxon>Viruses</taxon>
    </lineage>
</organism>
<reference evidence="2" key="1">
    <citation type="journal article" date="2021" name="Proc. Natl. Acad. Sci. U.S.A.">
        <title>A Catalog of Tens of Thousands of Viruses from Human Metagenomes Reveals Hidden Associations with Chronic Diseases.</title>
        <authorList>
            <person name="Tisza M.J."/>
            <person name="Buck C.B."/>
        </authorList>
    </citation>
    <scope>NUCLEOTIDE SEQUENCE</scope>
    <source>
        <strain evidence="2">CtOZu12</strain>
    </source>
</reference>
<dbReference type="EMBL" id="BK029940">
    <property type="protein sequence ID" value="DAD56025.1"/>
    <property type="molecule type" value="Genomic_DNA"/>
</dbReference>
<keyword evidence="1" id="KW-1133">Transmembrane helix</keyword>